<protein>
    <submittedName>
        <fullName evidence="2">Uncharacterized protein</fullName>
    </submittedName>
</protein>
<proteinExistence type="predicted"/>
<reference evidence="2" key="1">
    <citation type="journal article" date="2020" name="Stud. Mycol.">
        <title>101 Dothideomycetes genomes: a test case for predicting lifestyles and emergence of pathogens.</title>
        <authorList>
            <person name="Haridas S."/>
            <person name="Albert R."/>
            <person name="Binder M."/>
            <person name="Bloem J."/>
            <person name="Labutti K."/>
            <person name="Salamov A."/>
            <person name="Andreopoulos B."/>
            <person name="Baker S."/>
            <person name="Barry K."/>
            <person name="Bills G."/>
            <person name="Bluhm B."/>
            <person name="Cannon C."/>
            <person name="Castanera R."/>
            <person name="Culley D."/>
            <person name="Daum C."/>
            <person name="Ezra D."/>
            <person name="Gonzalez J."/>
            <person name="Henrissat B."/>
            <person name="Kuo A."/>
            <person name="Liang C."/>
            <person name="Lipzen A."/>
            <person name="Lutzoni F."/>
            <person name="Magnuson J."/>
            <person name="Mondo S."/>
            <person name="Nolan M."/>
            <person name="Ohm R."/>
            <person name="Pangilinan J."/>
            <person name="Park H.-J."/>
            <person name="Ramirez L."/>
            <person name="Alfaro M."/>
            <person name="Sun H."/>
            <person name="Tritt A."/>
            <person name="Yoshinaga Y."/>
            <person name="Zwiers L.-H."/>
            <person name="Turgeon B."/>
            <person name="Goodwin S."/>
            <person name="Spatafora J."/>
            <person name="Crous P."/>
            <person name="Grigoriev I."/>
        </authorList>
    </citation>
    <scope>NUCLEOTIDE SEQUENCE</scope>
    <source>
        <strain evidence="2">CBS 113818</strain>
    </source>
</reference>
<keyword evidence="3" id="KW-1185">Reference proteome</keyword>
<dbReference type="OrthoDB" id="2549237at2759"/>
<sequence>MAANLDTRRVRSCAPCELRDYYKELQNGSMVELVTQQILNAIERGSIPPKTYKTWLGVSKSPSVVAQGLQQSFSVLVRRHSLNCFGKLLCSKKWKYTWDGLGGTQGFLDLFSDFSVDEVREVCKILGKIGKGEDMKEKRECITELFMGLQPSLYPDVHFMTNDKRPLARYYHYLIPGCTPGLVKQILDFGSGFELKAGIHKSLAQYHPDVVRAQQLQALGNNAVPFNRQRLKYLFTQYPQTPSHGIQGFSASMEFALATLRTVVNTDAHSEDGSVVHDIVQPLLRRALKKKAEWSQIEEIVALTKQYMEKHKHAGRLITTTRACDVLHQIAICWVHQPEKFEKHLKRICSHPISGTRMYDKLTDWEDFLDGVPLNRRYALLRLCFQASTGLDIDMEYDLRNMRGSLSDALLDRLQPNEAFTLYSQLRAARGAENLITTPKMGYTILTAASTYGGSGVDPDLYQVMLLSRNNDLDTAHNFAVQKIDNHKYKAKIAAGPEQRAFHAKTAVYYAIASGDLQLYHSVLKWTKRFRRDNFVIRELYPTHHPQEVVEVLSGIPERASVYTTSEIRAKVVTGNAILQDMFECGCADISEPSFHPGYWHATLSLFQYVVQERIDRSKRLKHALGLSDDEWYTILWEDTIRMLLDVEKQSHLPEYKALKADTVDGPLALGGLSRIVLDSPQPSTCKFLDNLAKLRDQYWQKLRVTISPAVSTLPKPFPRGLPIHSLIAPFQIDTSNLEVLAPYLASRTHAALFLDPVDALLPFPQDDETKAAGHTFVDGFRSALTFYIPKTYNQQEKEQRFRKVWEHAVGPLSQGRMSEEEAVRFWCCQRIDSCKSWPQVTKYRAAETAWPKIPEVENSADGHAWNPLDKAFGRLDHVSRDLGALTYLDVSLAIHTGLRSSIFPPPNPVVYGDQDLMNSIWDSSRDIGEGGVLSALLYLEVLHGASGSRLLEKPFPSEDDPRYPVLYLDSQFQADLKTCGVENACSVRKFGKHLKSFPPTLLHHAAKNIMGRYRASDQENGGTRIELHALETLFCFTGCDRPALAKELVLNIILDSPRASSWHRHLLSPKFLRRLPPKDAKWCLETFADVVFERMHTQDDDKSEPARVGESKPTDQSDAQLSPPKPSLKITTIKLLAQRLQDTGVIDDTHTFALLSTLITTASHIDVRLQTTKGLLDKFASCRSDLCEKILAPIESIIPLAGNLNERSPITESDWVTAEQTFALPEYPDIGHTAPLFHALVDYYRKLSDDEDRLKRFINRILLPTVSYLKQQTARWLTIFLKKHGITEPDLSIPAIPYRSGRITALLKEDGVRYLPRTLIHDLTAYSTFRLAPPAPIAAMNKRLLADKTLLAQKDVQAWFEVYSTRVDASLNFGLFDVAEKPTSLDEDVGITTDVVREHVLAIFKVVVSVDAPTYTHTTGALLRDVLNGAYFLQPWWRTHGVAAVQAMITHVESLRTMEWERNPNRIPAVLPDTFAWRLAVLDFPIPVEDDEDEGRCERFAGQVGNVVEDIVGGIALYHDKLATLKTYLSIDTTTYTADPHPLHISLLRNRLLIAMHLGDISKTRLSFITSSEVLRVDVAHFLLQLVAETDWWERAVSKKIKERVVALVDMWKNSSSEEVRRMGWGVEGMVGRGERRTVGQAISSVQWADDD</sequence>
<evidence type="ECO:0000313" key="3">
    <source>
        <dbReference type="Proteomes" id="UP000799424"/>
    </source>
</evidence>
<name>A0A6A6ZR95_9PLEO</name>
<feature type="compositionally biased region" description="Basic and acidic residues" evidence="1">
    <location>
        <begin position="1099"/>
        <end position="1116"/>
    </location>
</feature>
<dbReference type="Proteomes" id="UP000799424">
    <property type="component" value="Unassembled WGS sequence"/>
</dbReference>
<evidence type="ECO:0000256" key="1">
    <source>
        <dbReference type="SAM" id="MobiDB-lite"/>
    </source>
</evidence>
<evidence type="ECO:0000313" key="2">
    <source>
        <dbReference type="EMBL" id="KAF2822964.1"/>
    </source>
</evidence>
<dbReference type="EMBL" id="MU006233">
    <property type="protein sequence ID" value="KAF2822964.1"/>
    <property type="molecule type" value="Genomic_DNA"/>
</dbReference>
<gene>
    <name evidence="2" type="ORF">CC86DRAFT_329486</name>
</gene>
<feature type="region of interest" description="Disordered" evidence="1">
    <location>
        <begin position="1099"/>
        <end position="1127"/>
    </location>
</feature>
<accession>A0A6A6ZR95</accession>
<organism evidence="2 3">
    <name type="scientific">Ophiobolus disseminans</name>
    <dbReference type="NCBI Taxonomy" id="1469910"/>
    <lineage>
        <taxon>Eukaryota</taxon>
        <taxon>Fungi</taxon>
        <taxon>Dikarya</taxon>
        <taxon>Ascomycota</taxon>
        <taxon>Pezizomycotina</taxon>
        <taxon>Dothideomycetes</taxon>
        <taxon>Pleosporomycetidae</taxon>
        <taxon>Pleosporales</taxon>
        <taxon>Pleosporineae</taxon>
        <taxon>Phaeosphaeriaceae</taxon>
        <taxon>Ophiobolus</taxon>
    </lineage>
</organism>